<feature type="transmembrane region" description="Helical" evidence="1">
    <location>
        <begin position="6"/>
        <end position="22"/>
    </location>
</feature>
<evidence type="ECO:0000313" key="3">
    <source>
        <dbReference type="Proteomes" id="UP000182818"/>
    </source>
</evidence>
<accession>A0A1H9TLR1</accession>
<dbReference type="Proteomes" id="UP000182818">
    <property type="component" value="Unassembled WGS sequence"/>
</dbReference>
<protein>
    <submittedName>
        <fullName evidence="2">Uncharacterized protein</fullName>
    </submittedName>
</protein>
<gene>
    <name evidence="2" type="ORF">SAMN04487973_1402</name>
</gene>
<keyword evidence="3" id="KW-1185">Reference proteome</keyword>
<reference evidence="2 3" key="1">
    <citation type="submission" date="2016-10" db="EMBL/GenBank/DDBJ databases">
        <authorList>
            <person name="Varghese N."/>
            <person name="Submissions S."/>
        </authorList>
    </citation>
    <scope>NUCLEOTIDE SEQUENCE [LARGE SCALE GENOMIC DNA]</scope>
    <source>
        <strain evidence="2 3">CGMCC 1.3889</strain>
    </source>
</reference>
<comment type="caution">
    <text evidence="2">The sequence shown here is derived from an EMBL/GenBank/DDBJ whole genome shotgun (WGS) entry which is preliminary data.</text>
</comment>
<evidence type="ECO:0000256" key="1">
    <source>
        <dbReference type="SAM" id="Phobius"/>
    </source>
</evidence>
<organism evidence="2 3">
    <name type="scientific">Pediococcus ethanolidurans</name>
    <dbReference type="NCBI Taxonomy" id="319653"/>
    <lineage>
        <taxon>Bacteria</taxon>
        <taxon>Bacillati</taxon>
        <taxon>Bacillota</taxon>
        <taxon>Bacilli</taxon>
        <taxon>Lactobacillales</taxon>
        <taxon>Lactobacillaceae</taxon>
        <taxon>Pediococcus</taxon>
    </lineage>
</organism>
<dbReference type="GeneID" id="76044645"/>
<name>A0A1H9TLR1_9LACO</name>
<proteinExistence type="predicted"/>
<feature type="transmembrane region" description="Helical" evidence="1">
    <location>
        <begin position="29"/>
        <end position="48"/>
    </location>
</feature>
<keyword evidence="1" id="KW-0812">Transmembrane</keyword>
<dbReference type="RefSeq" id="WP_156407383.1">
    <property type="nucleotide sequence ID" value="NZ_BJYP01000063.1"/>
</dbReference>
<sequence length="49" mass="5413">MGFWVLLASFIVMLFCAYYAFKKWQANKLLAGVSAIVAAVALIAVIYLI</sequence>
<dbReference type="EMBL" id="FOGK01000040">
    <property type="protein sequence ID" value="SER97859.1"/>
    <property type="molecule type" value="Genomic_DNA"/>
</dbReference>
<keyword evidence="1" id="KW-1133">Transmembrane helix</keyword>
<keyword evidence="1" id="KW-0472">Membrane</keyword>
<evidence type="ECO:0000313" key="2">
    <source>
        <dbReference type="EMBL" id="SER97859.1"/>
    </source>
</evidence>